<dbReference type="Gene3D" id="1.10.405.10">
    <property type="entry name" value="Guanine Nucleotide Dissociation Inhibitor, domain 1"/>
    <property type="match status" value="1"/>
</dbReference>
<dbReference type="Gene3D" id="3.90.660.10">
    <property type="match status" value="1"/>
</dbReference>
<dbReference type="OrthoDB" id="337830at2"/>
<dbReference type="InterPro" id="IPR001613">
    <property type="entry name" value="Flavin_amine_oxidase"/>
</dbReference>
<evidence type="ECO:0000256" key="1">
    <source>
        <dbReference type="ARBA" id="ARBA00001974"/>
    </source>
</evidence>
<dbReference type="PANTHER" id="PTHR43563:SF1">
    <property type="entry name" value="AMINE OXIDASE [FLAVIN-CONTAINING] B"/>
    <property type="match status" value="1"/>
</dbReference>
<feature type="binding site" evidence="4">
    <location>
        <begin position="33"/>
        <end position="34"/>
    </location>
    <ligand>
        <name>FAD</name>
        <dbReference type="ChEBI" id="CHEBI:57692"/>
    </ligand>
</feature>
<evidence type="ECO:0000259" key="5">
    <source>
        <dbReference type="Pfam" id="PF01593"/>
    </source>
</evidence>
<keyword evidence="3" id="KW-0560">Oxidoreductase</keyword>
<sequence length="454" mass="48367">MADVDVVVVGAGLAGLSAARELVAAGKSVRVLEARDRVAGRNHGGFLSNGVPVELGGQWVGPTQDVVLALIEELGLETFPTYDTGDSITFLDGRAIRYSDVTFGLPPETLAEVGALWEKIETLAATIPPSAPWQAENAAELDRQTLDAWLAANTSDTVALRFFRHLVPALFSAESPELSLLHFLGYVRSGTNFATLLSTTGGAQERRVVGGAHRISERLAEDLGDRVRLGEVVRTIKQDADGVTVLYEDAAAGAAGSVTADRVVVAIPATLAGRIRYLPPLPASRDGLTQQIPAGSVIKVQVGYPTPFWREDGLNGFVLSVDDAFNLVLDNSPPDGSCGVLVGFLEGAHARAAAELSADQRRELIVTTLVKYFGPRAAEPFDILEQDWMAEEFTRGCYGGRLGAGVWTQYGKALSTPAGRIHWAGAETAQEWSGYMDGAIRSGRRAATEILDAR</sequence>
<proteinExistence type="inferred from homology"/>
<feature type="binding site" evidence="4">
    <location>
        <position position="344"/>
    </location>
    <ligand>
        <name>substrate</name>
    </ligand>
</feature>
<comment type="cofactor">
    <cofactor evidence="1">
        <name>FAD</name>
        <dbReference type="ChEBI" id="CHEBI:57692"/>
    </cofactor>
</comment>
<evidence type="ECO:0000313" key="6">
    <source>
        <dbReference type="EMBL" id="RBO91551.1"/>
    </source>
</evidence>
<dbReference type="SUPFAM" id="SSF51905">
    <property type="entry name" value="FAD/NAD(P)-binding domain"/>
    <property type="match status" value="1"/>
</dbReference>
<dbReference type="InterPro" id="IPR036188">
    <property type="entry name" value="FAD/NAD-bd_sf"/>
</dbReference>
<gene>
    <name evidence="6" type="ORF">DFR74_104254</name>
</gene>
<name>A0A366DN93_9NOCA</name>
<dbReference type="EMBL" id="QNRE01000004">
    <property type="protein sequence ID" value="RBO91551.1"/>
    <property type="molecule type" value="Genomic_DNA"/>
</dbReference>
<dbReference type="PRINTS" id="PR00757">
    <property type="entry name" value="AMINEOXDASEF"/>
</dbReference>
<accession>A0A366DN93</accession>
<organism evidence="6 7">
    <name type="scientific">Nocardia puris</name>
    <dbReference type="NCBI Taxonomy" id="208602"/>
    <lineage>
        <taxon>Bacteria</taxon>
        <taxon>Bacillati</taxon>
        <taxon>Actinomycetota</taxon>
        <taxon>Actinomycetes</taxon>
        <taxon>Mycobacteriales</taxon>
        <taxon>Nocardiaceae</taxon>
        <taxon>Nocardia</taxon>
    </lineage>
</organism>
<protein>
    <submittedName>
        <fullName evidence="6">Monoamine oxidase</fullName>
    </submittedName>
</protein>
<evidence type="ECO:0000313" key="7">
    <source>
        <dbReference type="Proteomes" id="UP000252586"/>
    </source>
</evidence>
<dbReference type="STRING" id="1210090.GCA_001613185_00685"/>
<dbReference type="PANTHER" id="PTHR43563">
    <property type="entry name" value="AMINE OXIDASE"/>
    <property type="match status" value="1"/>
</dbReference>
<comment type="caution">
    <text evidence="6">The sequence shown here is derived from an EMBL/GenBank/DDBJ whole genome shotgun (WGS) entry which is preliminary data.</text>
</comment>
<evidence type="ECO:0000256" key="3">
    <source>
        <dbReference type="ARBA" id="ARBA00023002"/>
    </source>
</evidence>
<dbReference type="Proteomes" id="UP000252586">
    <property type="component" value="Unassembled WGS sequence"/>
</dbReference>
<dbReference type="InterPro" id="IPR050703">
    <property type="entry name" value="Flavin_MAO"/>
</dbReference>
<dbReference type="AlphaFoldDB" id="A0A366DN93"/>
<dbReference type="GO" id="GO:0016491">
    <property type="term" value="F:oxidoreductase activity"/>
    <property type="evidence" value="ECO:0007669"/>
    <property type="project" value="UniProtKB-KW"/>
</dbReference>
<feature type="binding site" evidence="4">
    <location>
        <position position="233"/>
    </location>
    <ligand>
        <name>FAD</name>
        <dbReference type="ChEBI" id="CHEBI:57692"/>
    </ligand>
</feature>
<comment type="similarity">
    <text evidence="2">Belongs to the flavin monoamine oxidase family.</text>
</comment>
<feature type="binding site" evidence="4">
    <location>
        <position position="427"/>
    </location>
    <ligand>
        <name>FAD</name>
        <dbReference type="ChEBI" id="CHEBI:57692"/>
    </ligand>
</feature>
<evidence type="ECO:0000256" key="4">
    <source>
        <dbReference type="PIRSR" id="PIRSR601613-1"/>
    </source>
</evidence>
<evidence type="ECO:0000256" key="2">
    <source>
        <dbReference type="ARBA" id="ARBA00005995"/>
    </source>
</evidence>
<dbReference type="Gene3D" id="3.50.50.60">
    <property type="entry name" value="FAD/NAD(P)-binding domain"/>
    <property type="match status" value="1"/>
</dbReference>
<dbReference type="RefSeq" id="WP_067503071.1">
    <property type="nucleotide sequence ID" value="NZ_CP107943.1"/>
</dbReference>
<dbReference type="SUPFAM" id="SSF54373">
    <property type="entry name" value="FAD-linked reductases, C-terminal domain"/>
    <property type="match status" value="1"/>
</dbReference>
<dbReference type="Pfam" id="PF01593">
    <property type="entry name" value="Amino_oxidase"/>
    <property type="match status" value="1"/>
</dbReference>
<keyword evidence="7" id="KW-1185">Reference proteome</keyword>
<feature type="domain" description="Amine oxidase" evidence="5">
    <location>
        <begin position="13"/>
        <end position="451"/>
    </location>
</feature>
<dbReference type="InterPro" id="IPR002937">
    <property type="entry name" value="Amino_oxidase"/>
</dbReference>
<reference evidence="6 7" key="1">
    <citation type="submission" date="2018-06" db="EMBL/GenBank/DDBJ databases">
        <title>Genomic Encyclopedia of Type Strains, Phase IV (KMG-IV): sequencing the most valuable type-strain genomes for metagenomic binning, comparative biology and taxonomic classification.</title>
        <authorList>
            <person name="Goeker M."/>
        </authorList>
    </citation>
    <scope>NUCLEOTIDE SEQUENCE [LARGE SCALE GENOMIC DNA]</scope>
    <source>
        <strain evidence="6 7">DSM 44599</strain>
    </source>
</reference>